<dbReference type="RefSeq" id="WP_099798882.1">
    <property type="nucleotide sequence ID" value="NZ_CP018092.1"/>
</dbReference>
<dbReference type="Pfam" id="PF08848">
    <property type="entry name" value="DUF1818"/>
    <property type="match status" value="1"/>
</dbReference>
<dbReference type="GO" id="GO:0003677">
    <property type="term" value="F:DNA binding"/>
    <property type="evidence" value="ECO:0007669"/>
    <property type="project" value="InterPro"/>
</dbReference>
<dbReference type="SUPFAM" id="SSF54447">
    <property type="entry name" value="ssDNA-binding transcriptional regulator domain"/>
    <property type="match status" value="1"/>
</dbReference>
<evidence type="ECO:0000313" key="1">
    <source>
        <dbReference type="EMBL" id="ATS18532.1"/>
    </source>
</evidence>
<evidence type="ECO:0008006" key="3">
    <source>
        <dbReference type="Google" id="ProtNLM"/>
    </source>
</evidence>
<gene>
    <name evidence="1" type="ORF">BRW62_06930</name>
</gene>
<organism evidence="1 2">
    <name type="scientific">Parathermosynechococcus lividus PCC 6715</name>
    <dbReference type="NCBI Taxonomy" id="1917166"/>
    <lineage>
        <taxon>Bacteria</taxon>
        <taxon>Bacillati</taxon>
        <taxon>Cyanobacteriota</taxon>
        <taxon>Cyanophyceae</taxon>
        <taxon>Acaryochloridales</taxon>
        <taxon>Thermosynechococcaceae</taxon>
        <taxon>Parathermosynechococcus</taxon>
    </lineage>
</organism>
<proteinExistence type="predicted"/>
<dbReference type="OrthoDB" id="464443at2"/>
<dbReference type="GO" id="GO:0006355">
    <property type="term" value="P:regulation of DNA-templated transcription"/>
    <property type="evidence" value="ECO:0007669"/>
    <property type="project" value="InterPro"/>
</dbReference>
<dbReference type="KEGG" id="slw:BRW62_06930"/>
<dbReference type="Proteomes" id="UP000231057">
    <property type="component" value="Chromosome"/>
</dbReference>
<keyword evidence="2" id="KW-1185">Reference proteome</keyword>
<dbReference type="InterPro" id="IPR009044">
    <property type="entry name" value="ssDNA-bd_transcriptional_reg"/>
</dbReference>
<dbReference type="AlphaFoldDB" id="A0A2D2Q1W9"/>
<dbReference type="EMBL" id="CP018092">
    <property type="protein sequence ID" value="ATS18532.1"/>
    <property type="molecule type" value="Genomic_DNA"/>
</dbReference>
<evidence type="ECO:0000313" key="2">
    <source>
        <dbReference type="Proteomes" id="UP000231057"/>
    </source>
</evidence>
<dbReference type="Gene3D" id="2.30.31.10">
    <property type="entry name" value="Transcriptional Coactivator Pc4, Chain A"/>
    <property type="match status" value="1"/>
</dbReference>
<reference evidence="2" key="2">
    <citation type="journal article" date="2022" name="Front. Microbiol.">
        <title>Comparative Genomic Analysis Revealed Distinct Molecular Components and Organization of CO2-Concentrating Mechanism in Thermophilic Cyanobacteria.</title>
        <authorList>
            <person name="Tang J."/>
            <person name="Zhou H."/>
            <person name="Yao D."/>
            <person name="Riaz S."/>
            <person name="You D."/>
            <person name="Klepacz-Smolka A."/>
            <person name="Daroch M."/>
        </authorList>
    </citation>
    <scope>NUCLEOTIDE SEQUENCE [LARGE SCALE GENOMIC DNA]</scope>
    <source>
        <strain evidence="2">PCC 6715</strain>
    </source>
</reference>
<accession>A0A2D2Q1W9</accession>
<name>A0A2D2Q1W9_PARLV</name>
<dbReference type="InterPro" id="IPR014947">
    <property type="entry name" value="DUF1818"/>
</dbReference>
<reference evidence="1 2" key="1">
    <citation type="submission" date="2016-11" db="EMBL/GenBank/DDBJ databases">
        <title>Complete genome sequence of thermophilic cyanobacteria strain Synechococcus sp. PCC6715.</title>
        <authorList>
            <person name="Tang J."/>
            <person name="Daroch M."/>
            <person name="Liang Y."/>
            <person name="Jiang D."/>
            <person name="Shah M."/>
        </authorList>
    </citation>
    <scope>NUCLEOTIDE SEQUENCE [LARGE SCALE GENOMIC DNA]</scope>
    <source>
        <strain evidence="1 2">PCC 6715</strain>
    </source>
</reference>
<protein>
    <recommendedName>
        <fullName evidence="3">DUF1818 domain-containing protein</fullName>
    </recommendedName>
</protein>
<sequence>MTQDLRTGQGWRVGWRSASDAFPALVGSDDWAIELTAAEFQAFTALLAQLTQQLQGMSSELMPDEAIALTASNDQIYLELDGYPHAYGLHLIVLQGRRAEGKWPAPVSADFLLACAELAATLKCPNAES</sequence>